<sequence>MDGLQVDDSHREKAYVPNDSNKMLAPHSYSIDTSTSTSPYQPPHPQTLPTLPTYQSEDRTPQRPRMPWGLSLGAYTILIIGITAVIMGAALSGGLGGALAAKSSDNKSVPTTTVTATVTNAAATATGSSAATASVTGVVRNYSPVLPAQVNTTALDCTDQATITSYSGDSYTLSCNTNYGGNDIMSFIAYTLDTCINACSNMNSIAGTTTCHGIMFNANMEKIYSEDMGNCWLKSLMASASEDGLPPSVGAVLATS</sequence>
<feature type="transmembrane region" description="Helical" evidence="2">
    <location>
        <begin position="72"/>
        <end position="101"/>
    </location>
</feature>
<keyword evidence="4" id="KW-1185">Reference proteome</keyword>
<protein>
    <recommendedName>
        <fullName evidence="5">Apple domain-containing protein</fullName>
    </recommendedName>
</protein>
<keyword evidence="2" id="KW-1133">Transmembrane helix</keyword>
<feature type="region of interest" description="Disordered" evidence="1">
    <location>
        <begin position="1"/>
        <end position="65"/>
    </location>
</feature>
<keyword evidence="2" id="KW-0812">Transmembrane</keyword>
<evidence type="ECO:0000313" key="3">
    <source>
        <dbReference type="EMBL" id="KAK5536565.1"/>
    </source>
</evidence>
<reference evidence="3 4" key="1">
    <citation type="submission" date="2023-06" db="EMBL/GenBank/DDBJ databases">
        <title>Black Yeasts Isolated from many extreme environments.</title>
        <authorList>
            <person name="Coleine C."/>
            <person name="Stajich J.E."/>
            <person name="Selbmann L."/>
        </authorList>
    </citation>
    <scope>NUCLEOTIDE SEQUENCE [LARGE SCALE GENOMIC DNA]</scope>
    <source>
        <strain evidence="3 4">CCFEE 5887</strain>
    </source>
</reference>
<dbReference type="Proteomes" id="UP001345827">
    <property type="component" value="Unassembled WGS sequence"/>
</dbReference>
<keyword evidence="2" id="KW-0472">Membrane</keyword>
<name>A0AAV9Q5T9_9PEZI</name>
<evidence type="ECO:0008006" key="5">
    <source>
        <dbReference type="Google" id="ProtNLM"/>
    </source>
</evidence>
<evidence type="ECO:0000256" key="2">
    <source>
        <dbReference type="SAM" id="Phobius"/>
    </source>
</evidence>
<gene>
    <name evidence="3" type="ORF">LTR25_005239</name>
</gene>
<evidence type="ECO:0000313" key="4">
    <source>
        <dbReference type="Proteomes" id="UP001345827"/>
    </source>
</evidence>
<comment type="caution">
    <text evidence="3">The sequence shown here is derived from an EMBL/GenBank/DDBJ whole genome shotgun (WGS) entry which is preliminary data.</text>
</comment>
<dbReference type="EMBL" id="JAXLQG010000008">
    <property type="protein sequence ID" value="KAK5536565.1"/>
    <property type="molecule type" value="Genomic_DNA"/>
</dbReference>
<organism evidence="3 4">
    <name type="scientific">Vermiconidia calcicola</name>
    <dbReference type="NCBI Taxonomy" id="1690605"/>
    <lineage>
        <taxon>Eukaryota</taxon>
        <taxon>Fungi</taxon>
        <taxon>Dikarya</taxon>
        <taxon>Ascomycota</taxon>
        <taxon>Pezizomycotina</taxon>
        <taxon>Dothideomycetes</taxon>
        <taxon>Dothideomycetidae</taxon>
        <taxon>Mycosphaerellales</taxon>
        <taxon>Extremaceae</taxon>
        <taxon>Vermiconidia</taxon>
    </lineage>
</organism>
<evidence type="ECO:0000256" key="1">
    <source>
        <dbReference type="SAM" id="MobiDB-lite"/>
    </source>
</evidence>
<dbReference type="AlphaFoldDB" id="A0AAV9Q5T9"/>
<proteinExistence type="predicted"/>
<accession>A0AAV9Q5T9</accession>